<organism evidence="1 2">
    <name type="scientific">Vibrio xiamenensis</name>
    <dbReference type="NCBI Taxonomy" id="861298"/>
    <lineage>
        <taxon>Bacteria</taxon>
        <taxon>Pseudomonadati</taxon>
        <taxon>Pseudomonadota</taxon>
        <taxon>Gammaproteobacteria</taxon>
        <taxon>Vibrionales</taxon>
        <taxon>Vibrionaceae</taxon>
        <taxon>Vibrio</taxon>
    </lineage>
</organism>
<dbReference type="Proteomes" id="UP000198854">
    <property type="component" value="Unassembled WGS sequence"/>
</dbReference>
<keyword evidence="2" id="KW-1185">Reference proteome</keyword>
<sequence length="46" mass="5442">MNNDFCNAYLGLMLVQQMSADCQRGQCSTKKHSMFKRWFKQLLALR</sequence>
<name>A0A1G8ADP0_9VIBR</name>
<accession>A0A1G8ADP0</accession>
<dbReference type="EMBL" id="FNDD01000010">
    <property type="protein sequence ID" value="SDH19038.1"/>
    <property type="molecule type" value="Genomic_DNA"/>
</dbReference>
<reference evidence="1 2" key="1">
    <citation type="submission" date="2016-10" db="EMBL/GenBank/DDBJ databases">
        <authorList>
            <person name="de Groot N.N."/>
        </authorList>
    </citation>
    <scope>NUCLEOTIDE SEQUENCE [LARGE SCALE GENOMIC DNA]</scope>
    <source>
        <strain evidence="1 2">CGMCC 1.10228</strain>
    </source>
</reference>
<evidence type="ECO:0000313" key="1">
    <source>
        <dbReference type="EMBL" id="SDH19038.1"/>
    </source>
</evidence>
<protein>
    <submittedName>
        <fullName evidence="1">Uncharacterized protein</fullName>
    </submittedName>
</protein>
<proteinExistence type="predicted"/>
<evidence type="ECO:0000313" key="2">
    <source>
        <dbReference type="Proteomes" id="UP000198854"/>
    </source>
</evidence>
<dbReference type="AlphaFoldDB" id="A0A1G8ADP0"/>
<gene>
    <name evidence="1" type="ORF">SAMN04488136_11066</name>
</gene>